<dbReference type="AlphaFoldDB" id="A0AB34PTI8"/>
<organism evidence="2 3">
    <name type="scientific">Candida albicans P78048</name>
    <dbReference type="NCBI Taxonomy" id="1094989"/>
    <lineage>
        <taxon>Eukaryota</taxon>
        <taxon>Fungi</taxon>
        <taxon>Dikarya</taxon>
        <taxon>Ascomycota</taxon>
        <taxon>Saccharomycotina</taxon>
        <taxon>Pichiomycetes</taxon>
        <taxon>Debaryomycetaceae</taxon>
        <taxon>Candida/Lodderomyces clade</taxon>
        <taxon>Candida</taxon>
    </lineage>
</organism>
<protein>
    <submittedName>
        <fullName evidence="2">Uncharacterized protein</fullName>
    </submittedName>
</protein>
<evidence type="ECO:0000313" key="2">
    <source>
        <dbReference type="EMBL" id="KGR12539.1"/>
    </source>
</evidence>
<sequence>MIFLVILTQLIIPLWHQIMMKLMIMMNLNH</sequence>
<reference evidence="2 3" key="1">
    <citation type="submission" date="2013-12" db="EMBL/GenBank/DDBJ databases">
        <title>The Genome Sequence of Candida albicans P78048.</title>
        <authorList>
            <consortium name="The Broad Institute Genome Sequencing Platform"/>
            <consortium name="The Broad Institute Genome Sequencing Center for Infectious Disease"/>
            <person name="Cuomo C."/>
            <person name="Bennett R."/>
            <person name="Hirakawa M."/>
            <person name="Noverr M."/>
            <person name="Mitchell A."/>
            <person name="Young S.K."/>
            <person name="Zeng Q."/>
            <person name="Gargeya S."/>
            <person name="Fitzgerald M."/>
            <person name="Abouelleil A."/>
            <person name="Alvarado L."/>
            <person name="Berlin A.M."/>
            <person name="Chapman S.B."/>
            <person name="Dewar J."/>
            <person name="Goldberg J."/>
            <person name="Griggs A."/>
            <person name="Gujja S."/>
            <person name="Hansen M."/>
            <person name="Howarth C."/>
            <person name="Imamovic A."/>
            <person name="Larimer J."/>
            <person name="McCowan C."/>
            <person name="Murphy C."/>
            <person name="Pearson M."/>
            <person name="Priest M."/>
            <person name="Roberts A."/>
            <person name="Saif S."/>
            <person name="Shea T."/>
            <person name="Sykes S."/>
            <person name="Wortman J."/>
            <person name="Nusbaum C."/>
            <person name="Birren B."/>
        </authorList>
    </citation>
    <scope>NUCLEOTIDE SEQUENCE [LARGE SCALE GENOMIC DNA]</scope>
    <source>
        <strain evidence="2 3">P78048</strain>
    </source>
</reference>
<evidence type="ECO:0000256" key="1">
    <source>
        <dbReference type="SAM" id="Phobius"/>
    </source>
</evidence>
<proteinExistence type="predicted"/>
<dbReference type="Proteomes" id="UP000030161">
    <property type="component" value="Unassembled WGS sequence"/>
</dbReference>
<accession>A0AB34PTI8</accession>
<keyword evidence="1" id="KW-0812">Transmembrane</keyword>
<evidence type="ECO:0000313" key="3">
    <source>
        <dbReference type="Proteomes" id="UP000030161"/>
    </source>
</evidence>
<gene>
    <name evidence="2" type="ORF">MG3_02618</name>
</gene>
<name>A0AB34PTI8_CANAX</name>
<keyword evidence="1" id="KW-1133">Transmembrane helix</keyword>
<feature type="transmembrane region" description="Helical" evidence="1">
    <location>
        <begin position="6"/>
        <end position="24"/>
    </location>
</feature>
<dbReference type="EMBL" id="AJIX01000015">
    <property type="protein sequence ID" value="KGR12539.1"/>
    <property type="molecule type" value="Genomic_DNA"/>
</dbReference>
<comment type="caution">
    <text evidence="2">The sequence shown here is derived from an EMBL/GenBank/DDBJ whole genome shotgun (WGS) entry which is preliminary data.</text>
</comment>
<keyword evidence="1" id="KW-0472">Membrane</keyword>